<dbReference type="OrthoDB" id="567372at2759"/>
<evidence type="ECO:0000256" key="2">
    <source>
        <dbReference type="SAM" id="MobiDB-lite"/>
    </source>
</evidence>
<proteinExistence type="predicted"/>
<evidence type="ECO:0000313" key="4">
    <source>
        <dbReference type="Proteomes" id="UP000239649"/>
    </source>
</evidence>
<feature type="compositionally biased region" description="Pro residues" evidence="2">
    <location>
        <begin position="151"/>
        <end position="162"/>
    </location>
</feature>
<evidence type="ECO:0000256" key="1">
    <source>
        <dbReference type="SAM" id="Coils"/>
    </source>
</evidence>
<dbReference type="EMBL" id="LHPF02000014">
    <property type="protein sequence ID" value="PSC71612.1"/>
    <property type="molecule type" value="Genomic_DNA"/>
</dbReference>
<keyword evidence="1" id="KW-0175">Coiled coil</keyword>
<evidence type="ECO:0008006" key="5">
    <source>
        <dbReference type="Google" id="ProtNLM"/>
    </source>
</evidence>
<name>A0A2P6VBY8_9CHLO</name>
<evidence type="ECO:0000313" key="3">
    <source>
        <dbReference type="EMBL" id="PSC71612.1"/>
    </source>
</evidence>
<sequence>MEGNQQGWAFSGDQHAAQALHDALDAQQELLEAALARAGEAEQRAAAAEQRAAAAAAAEAAQRRAVAAAEQRAADAEARAVAAEHRAAAAEEHAIKAEAQTATARRQRNEASVRLEGLLQSMAALASQYKEGPSMPLSQQQQQQQQHRQPAHPPPPPYPPAAAPWLLHSPHTPPPVQHDWEQRPAPAGTSREWGGSRTLSRAQPVAAAAGGGGSGSGKAPPVALTLPDGSSVAMPQAAIVVGSGADAGLQLPASPNLAPAHARLEFKSGRLFCTALAADPDALLAPTHCWLDGVELRPGVNYLVAPGAQLAVGTQGTTIACRFEEGGSSAMAEMMMQGLVASASKEVKEKLGGM</sequence>
<organism evidence="3 4">
    <name type="scientific">Micractinium conductrix</name>
    <dbReference type="NCBI Taxonomy" id="554055"/>
    <lineage>
        <taxon>Eukaryota</taxon>
        <taxon>Viridiplantae</taxon>
        <taxon>Chlorophyta</taxon>
        <taxon>core chlorophytes</taxon>
        <taxon>Trebouxiophyceae</taxon>
        <taxon>Chlorellales</taxon>
        <taxon>Chlorellaceae</taxon>
        <taxon>Chlorella clade</taxon>
        <taxon>Micractinium</taxon>
    </lineage>
</organism>
<comment type="caution">
    <text evidence="3">The sequence shown here is derived from an EMBL/GenBank/DDBJ whole genome shotgun (WGS) entry which is preliminary data.</text>
</comment>
<reference evidence="3 4" key="1">
    <citation type="journal article" date="2018" name="Plant J.">
        <title>Genome sequences of Chlorella sorokiniana UTEX 1602 and Micractinium conductrix SAG 241.80: implications to maltose excretion by a green alga.</title>
        <authorList>
            <person name="Arriola M.B."/>
            <person name="Velmurugan N."/>
            <person name="Zhang Y."/>
            <person name="Plunkett M.H."/>
            <person name="Hondzo H."/>
            <person name="Barney B.M."/>
        </authorList>
    </citation>
    <scope>NUCLEOTIDE SEQUENCE [LARGE SCALE GENOMIC DNA]</scope>
    <source>
        <strain evidence="3 4">SAG 241.80</strain>
    </source>
</reference>
<accession>A0A2P6VBY8</accession>
<feature type="region of interest" description="Disordered" evidence="2">
    <location>
        <begin position="130"/>
        <end position="198"/>
    </location>
</feature>
<feature type="coiled-coil region" evidence="1">
    <location>
        <begin position="17"/>
        <end position="100"/>
    </location>
</feature>
<dbReference type="Proteomes" id="UP000239649">
    <property type="component" value="Unassembled WGS sequence"/>
</dbReference>
<protein>
    <recommendedName>
        <fullName evidence="5">FHA domain-containing protein</fullName>
    </recommendedName>
</protein>
<dbReference type="AlphaFoldDB" id="A0A2P6VBY8"/>
<gene>
    <name evidence="3" type="ORF">C2E20_5080</name>
</gene>
<keyword evidence="4" id="KW-1185">Reference proteome</keyword>
<feature type="compositionally biased region" description="Low complexity" evidence="2">
    <location>
        <begin position="139"/>
        <end position="148"/>
    </location>
</feature>